<dbReference type="RefSeq" id="XP_008583567.1">
    <property type="nucleotide sequence ID" value="XM_008585345.1"/>
</dbReference>
<reference evidence="14 15" key="1">
    <citation type="submission" date="2025-05" db="UniProtKB">
        <authorList>
            <consortium name="RefSeq"/>
        </authorList>
    </citation>
    <scope>IDENTIFICATION</scope>
</reference>
<dbReference type="Proteomes" id="UP000694923">
    <property type="component" value="Unplaced"/>
</dbReference>
<dbReference type="RefSeq" id="XP_008591613.1">
    <property type="nucleotide sequence ID" value="XM_008593391.1"/>
</dbReference>
<feature type="transmembrane region" description="Helical" evidence="11">
    <location>
        <begin position="183"/>
        <end position="201"/>
    </location>
</feature>
<dbReference type="PROSITE" id="PS50262">
    <property type="entry name" value="G_PROTEIN_RECEP_F1_2"/>
    <property type="match status" value="1"/>
</dbReference>
<feature type="transmembrane region" description="Helical" evidence="11">
    <location>
        <begin position="229"/>
        <end position="256"/>
    </location>
</feature>
<comment type="similarity">
    <text evidence="2 11">Belongs to the G-protein coupled receptor 1 family.</text>
</comment>
<evidence type="ECO:0000256" key="8">
    <source>
        <dbReference type="ARBA" id="ARBA00023136"/>
    </source>
</evidence>
<keyword evidence="7 11" id="KW-0297">G-protein coupled receptor</keyword>
<comment type="subcellular location">
    <subcellularLocation>
        <location evidence="1 11">Cell membrane</location>
        <topology evidence="1 11">Multi-pass membrane protein</topology>
    </subcellularLocation>
</comment>
<feature type="transmembrane region" description="Helical" evidence="11">
    <location>
        <begin position="262"/>
        <end position="280"/>
    </location>
</feature>
<feature type="transmembrane region" description="Helical" evidence="11">
    <location>
        <begin position="157"/>
        <end position="177"/>
    </location>
</feature>
<dbReference type="InterPro" id="IPR017452">
    <property type="entry name" value="GPCR_Rhodpsn_7TM"/>
</dbReference>
<dbReference type="PRINTS" id="PR01534">
    <property type="entry name" value="VOMERONASL1R"/>
</dbReference>
<feature type="transmembrane region" description="Helical" evidence="11">
    <location>
        <begin position="121"/>
        <end position="145"/>
    </location>
</feature>
<evidence type="ECO:0000256" key="4">
    <source>
        <dbReference type="ARBA" id="ARBA00022507"/>
    </source>
</evidence>
<feature type="transmembrane region" description="Helical" evidence="11">
    <location>
        <begin position="83"/>
        <end position="101"/>
    </location>
</feature>
<gene>
    <name evidence="14" type="primary">LOC103600978</name>
    <name evidence="15" type="synonym">LOC103609008</name>
</gene>
<evidence type="ECO:0000256" key="2">
    <source>
        <dbReference type="ARBA" id="ARBA00010663"/>
    </source>
</evidence>
<keyword evidence="9 11" id="KW-0675">Receptor</keyword>
<name>A0ABM0RSH6_GALVR</name>
<evidence type="ECO:0000256" key="5">
    <source>
        <dbReference type="ARBA" id="ARBA00022692"/>
    </source>
</evidence>
<evidence type="ECO:0000313" key="13">
    <source>
        <dbReference type="Proteomes" id="UP000694923"/>
    </source>
</evidence>
<keyword evidence="10 11" id="KW-0807">Transducer</keyword>
<dbReference type="PANTHER" id="PTHR24062">
    <property type="entry name" value="VOMERONASAL TYPE-1 RECEPTOR"/>
    <property type="match status" value="1"/>
</dbReference>
<evidence type="ECO:0000313" key="14">
    <source>
        <dbReference type="RefSeq" id="XP_008583567.1"/>
    </source>
</evidence>
<dbReference type="InterPro" id="IPR004072">
    <property type="entry name" value="Vmron_rcpt_1"/>
</dbReference>
<evidence type="ECO:0000256" key="1">
    <source>
        <dbReference type="ARBA" id="ARBA00004651"/>
    </source>
</evidence>
<organism evidence="13 14">
    <name type="scientific">Galeopterus variegatus</name>
    <name type="common">Malayan flying lemur</name>
    <name type="synonym">Cynocephalus variegatus</name>
    <dbReference type="NCBI Taxonomy" id="482537"/>
    <lineage>
        <taxon>Eukaryota</taxon>
        <taxon>Metazoa</taxon>
        <taxon>Chordata</taxon>
        <taxon>Craniata</taxon>
        <taxon>Vertebrata</taxon>
        <taxon>Euteleostomi</taxon>
        <taxon>Mammalia</taxon>
        <taxon>Eutheria</taxon>
        <taxon>Euarchontoglires</taxon>
        <taxon>Dermoptera</taxon>
        <taxon>Cynocephalidae</taxon>
        <taxon>Galeopterus</taxon>
    </lineage>
</organism>
<proteinExistence type="inferred from homology"/>
<evidence type="ECO:0000256" key="9">
    <source>
        <dbReference type="ARBA" id="ARBA00023170"/>
    </source>
</evidence>
<keyword evidence="6 11" id="KW-1133">Transmembrane helix</keyword>
<evidence type="ECO:0000313" key="15">
    <source>
        <dbReference type="RefSeq" id="XP_008591613.1"/>
    </source>
</evidence>
<keyword evidence="13" id="KW-1185">Reference proteome</keyword>
<keyword evidence="4 11" id="KW-0589">Pheromone response</keyword>
<feature type="transmembrane region" description="Helical" evidence="11">
    <location>
        <begin position="12"/>
        <end position="31"/>
    </location>
</feature>
<evidence type="ECO:0000256" key="11">
    <source>
        <dbReference type="RuleBase" id="RU364061"/>
    </source>
</evidence>
<dbReference type="SUPFAM" id="SSF81321">
    <property type="entry name" value="Family A G protein-coupled receptor-like"/>
    <property type="match status" value="1"/>
</dbReference>
<dbReference type="Gene3D" id="1.20.1070.10">
    <property type="entry name" value="Rhodopsin 7-helix transmembrane proteins"/>
    <property type="match status" value="1"/>
</dbReference>
<evidence type="ECO:0000256" key="3">
    <source>
        <dbReference type="ARBA" id="ARBA00022475"/>
    </source>
</evidence>
<feature type="domain" description="G-protein coupled receptors family 1 profile" evidence="12">
    <location>
        <begin position="15"/>
        <end position="279"/>
    </location>
</feature>
<dbReference type="GeneID" id="103600978"/>
<protein>
    <recommendedName>
        <fullName evidence="11">Vomeronasal type-1 receptor</fullName>
    </recommendedName>
</protein>
<evidence type="ECO:0000259" key="12">
    <source>
        <dbReference type="PROSITE" id="PS50262"/>
    </source>
</evidence>
<dbReference type="GeneID" id="103609008"/>
<dbReference type="Pfam" id="PF03402">
    <property type="entry name" value="V1R"/>
    <property type="match status" value="1"/>
</dbReference>
<feature type="transmembrane region" description="Helical" evidence="11">
    <location>
        <begin position="43"/>
        <end position="63"/>
    </location>
</feature>
<keyword evidence="8 11" id="KW-0472">Membrane</keyword>
<evidence type="ECO:0000256" key="7">
    <source>
        <dbReference type="ARBA" id="ARBA00023040"/>
    </source>
</evidence>
<accession>A0ABM0RSH6</accession>
<evidence type="ECO:0000256" key="10">
    <source>
        <dbReference type="ARBA" id="ARBA00023224"/>
    </source>
</evidence>
<keyword evidence="3 11" id="KW-1003">Cell membrane</keyword>
<evidence type="ECO:0000256" key="6">
    <source>
        <dbReference type="ARBA" id="ARBA00022989"/>
    </source>
</evidence>
<keyword evidence="5 11" id="KW-0812">Transmembrane</keyword>
<sequence length="303" mass="34483">MKHGLMSQAGIGISANTFLLLVRISTLLLGHRPKLIDLITCHLALVHVVMLLTVVFLVSPDLFESLNFQNDFKCKVFFFMSRVMRDLSICTTCLLSMFQAITISPSTSWLARFKHKFTNDIIHIFFFLWFLSLSCSSNLIFYTVASSNVTQTNLLNVSKYCSLFPMVSIIQGVFLTLTLFRDVSVVGIMMLSSAYVVILLFRHQRRSLHLHSTSLSPRSSPVKRASQTILLLVSFFVVMYWVDFIISSSSILLWTYDAVVVGIQRFVGNVFATVSPLVIIRSDKRIIETLQNMWQKCHHFSTS</sequence>